<dbReference type="RefSeq" id="WP_007020863.1">
    <property type="nucleotide sequence ID" value="NZ_CH724125.1"/>
</dbReference>
<dbReference type="Proteomes" id="UP000002171">
    <property type="component" value="Unassembled WGS sequence"/>
</dbReference>
<accession>A0A7U8C1R8</accession>
<dbReference type="Pfam" id="PF00535">
    <property type="entry name" value="Glycos_transf_2"/>
    <property type="match status" value="1"/>
</dbReference>
<reference evidence="2 3" key="1">
    <citation type="submission" date="2006-02" db="EMBL/GenBank/DDBJ databases">
        <authorList>
            <person name="Pinhassi J."/>
            <person name="Pedros-Alio C."/>
            <person name="Ferriera S."/>
            <person name="Johnson J."/>
            <person name="Kravitz S."/>
            <person name="Halpern A."/>
            <person name="Remington K."/>
            <person name="Beeson K."/>
            <person name="Tran B."/>
            <person name="Rogers Y.-H."/>
            <person name="Friedman R."/>
            <person name="Venter J.C."/>
        </authorList>
    </citation>
    <scope>NUCLEOTIDE SEQUENCE [LARGE SCALE GENOMIC DNA]</scope>
    <source>
        <strain evidence="2 3">MED92</strain>
    </source>
</reference>
<dbReference type="OrthoDB" id="5291101at2"/>
<dbReference type="InterPro" id="IPR001173">
    <property type="entry name" value="Glyco_trans_2-like"/>
</dbReference>
<comment type="caution">
    <text evidence="2">The sequence shown here is derived from an EMBL/GenBank/DDBJ whole genome shotgun (WGS) entry which is preliminary data.</text>
</comment>
<feature type="domain" description="Glycosyltransferase 2-like" evidence="1">
    <location>
        <begin position="5"/>
        <end position="126"/>
    </location>
</feature>
<gene>
    <name evidence="2" type="ORF">MED92_15990</name>
</gene>
<name>A0A7U8C1R8_NEPCE</name>
<dbReference type="EMBL" id="AAOW01000028">
    <property type="protein sequence ID" value="EAR59927.1"/>
    <property type="molecule type" value="Genomic_DNA"/>
</dbReference>
<sequence length="319" mass="35840">MAELTIVLVSYNTAKLTVAAVESVYDQTDMSSKDLIVFDNASTDNSMDQLKFNFPDLHLINSDINYGFALANNIAAKESKAEYILLLNPDTVVLDGAIDKLLAFAKDNPEAGIWGGRTLYGDRTLNPLSCFGRMTLWNQFCRASGLAAIFKKTDFFNSEEFGGWQRDSVREVDIVSGCFLLIKRSLWEQLQGFDEKFFMYAEDADLCLRARQLGANPMITPEATIIHYGGASEGVRADKMVRLLTAKTELIQSYWPRWKQPLGKLMLGLWVLTRIIALSIVKPGSKNLLSWKEVWKRRKIWFKGYAGSYSKPAGVSSNV</sequence>
<evidence type="ECO:0000259" key="1">
    <source>
        <dbReference type="Pfam" id="PF00535"/>
    </source>
</evidence>
<dbReference type="Gene3D" id="3.90.550.10">
    <property type="entry name" value="Spore Coat Polysaccharide Biosynthesis Protein SpsA, Chain A"/>
    <property type="match status" value="1"/>
</dbReference>
<dbReference type="PANTHER" id="PTHR43179">
    <property type="entry name" value="RHAMNOSYLTRANSFERASE WBBL"/>
    <property type="match status" value="1"/>
</dbReference>
<dbReference type="GO" id="GO:0016740">
    <property type="term" value="F:transferase activity"/>
    <property type="evidence" value="ECO:0007669"/>
    <property type="project" value="UniProtKB-KW"/>
</dbReference>
<protein>
    <submittedName>
        <fullName evidence="2">Glycosyl transferase, group 2 family protein</fullName>
    </submittedName>
</protein>
<evidence type="ECO:0000313" key="2">
    <source>
        <dbReference type="EMBL" id="EAR59927.1"/>
    </source>
</evidence>
<dbReference type="CDD" id="cd04186">
    <property type="entry name" value="GT_2_like_c"/>
    <property type="match status" value="1"/>
</dbReference>
<organism evidence="2 3">
    <name type="scientific">Neptuniibacter caesariensis</name>
    <dbReference type="NCBI Taxonomy" id="207954"/>
    <lineage>
        <taxon>Bacteria</taxon>
        <taxon>Pseudomonadati</taxon>
        <taxon>Pseudomonadota</taxon>
        <taxon>Gammaproteobacteria</taxon>
        <taxon>Oceanospirillales</taxon>
        <taxon>Oceanospirillaceae</taxon>
        <taxon>Neptuniibacter</taxon>
    </lineage>
</organism>
<dbReference type="AlphaFoldDB" id="A0A7U8C1R8"/>
<evidence type="ECO:0000313" key="3">
    <source>
        <dbReference type="Proteomes" id="UP000002171"/>
    </source>
</evidence>
<keyword evidence="2" id="KW-0808">Transferase</keyword>
<proteinExistence type="predicted"/>
<dbReference type="SUPFAM" id="SSF53448">
    <property type="entry name" value="Nucleotide-diphospho-sugar transferases"/>
    <property type="match status" value="1"/>
</dbReference>
<keyword evidence="3" id="KW-1185">Reference proteome</keyword>
<dbReference type="PANTHER" id="PTHR43179:SF7">
    <property type="entry name" value="RHAMNOSYLTRANSFERASE WBBL"/>
    <property type="match status" value="1"/>
</dbReference>
<dbReference type="InterPro" id="IPR029044">
    <property type="entry name" value="Nucleotide-diphossugar_trans"/>
</dbReference>